<feature type="domain" description="Endonuclease/exonuclease/phosphatase" evidence="2">
    <location>
        <begin position="117"/>
        <end position="357"/>
    </location>
</feature>
<dbReference type="Pfam" id="PF03372">
    <property type="entry name" value="Exo_endo_phos"/>
    <property type="match status" value="1"/>
</dbReference>
<comment type="caution">
    <text evidence="3">The sequence shown here is derived from an EMBL/GenBank/DDBJ whole genome shotgun (WGS) entry which is preliminary data.</text>
</comment>
<dbReference type="InterPro" id="IPR005135">
    <property type="entry name" value="Endo/exonuclease/phosphatase"/>
</dbReference>
<dbReference type="CDD" id="cd09084">
    <property type="entry name" value="EEP-2"/>
    <property type="match status" value="1"/>
</dbReference>
<gene>
    <name evidence="3" type="ORF">SDC9_46887</name>
</gene>
<protein>
    <recommendedName>
        <fullName evidence="2">Endonuclease/exonuclease/phosphatase domain-containing protein</fullName>
    </recommendedName>
</protein>
<feature type="transmembrane region" description="Helical" evidence="1">
    <location>
        <begin position="54"/>
        <end position="76"/>
    </location>
</feature>
<dbReference type="SUPFAM" id="SSF56219">
    <property type="entry name" value="DNase I-like"/>
    <property type="match status" value="1"/>
</dbReference>
<evidence type="ECO:0000259" key="2">
    <source>
        <dbReference type="Pfam" id="PF03372"/>
    </source>
</evidence>
<sequence>MAGRRRSKNKKVKHGRSPWPFALLFRLMIIVAGVALVLSYLSVFINPSFVSFPLFFGLYFIPILLVNIALLIAGMLRRSGATWITFFTILPSLLFADMFVNWGEPNRGEEGISLKVMTYNVGMFAHKRDVGRESALGSIARFCGENNPDIICFQEFYIRDTGMIKTLFKEYPFRSSHFYKLKSGSRFGNLTLSRFPIKESGEITFKKSTNLCIYSDIDHYGRAIRIYNTHLESHSISFTSLVKRISNSEKMSEELLDVHDKMANTFKKRSRQVDTIAAHSSASEIPAIICGDFNDTPMSYTYHILSRGKEDSFRESGKGMSATYGSLWPLLRIDYVLYPSGWWAMSHRTPKEPWSDHYPVITELIIP</sequence>
<proteinExistence type="predicted"/>
<accession>A0A644WAX4</accession>
<dbReference type="InterPro" id="IPR036691">
    <property type="entry name" value="Endo/exonu/phosph_ase_sf"/>
</dbReference>
<keyword evidence="1" id="KW-0812">Transmembrane</keyword>
<dbReference type="GO" id="GO:0006506">
    <property type="term" value="P:GPI anchor biosynthetic process"/>
    <property type="evidence" value="ECO:0007669"/>
    <property type="project" value="TreeGrafter"/>
</dbReference>
<keyword evidence="1" id="KW-1133">Transmembrane helix</keyword>
<dbReference type="EMBL" id="VSSQ01000743">
    <property type="protein sequence ID" value="MPM00658.1"/>
    <property type="molecule type" value="Genomic_DNA"/>
</dbReference>
<dbReference type="GO" id="GO:0003824">
    <property type="term" value="F:catalytic activity"/>
    <property type="evidence" value="ECO:0007669"/>
    <property type="project" value="InterPro"/>
</dbReference>
<feature type="transmembrane region" description="Helical" evidence="1">
    <location>
        <begin position="83"/>
        <end position="103"/>
    </location>
</feature>
<dbReference type="InterPro" id="IPR051916">
    <property type="entry name" value="GPI-anchor_lipid_remodeler"/>
</dbReference>
<name>A0A644WAX4_9ZZZZ</name>
<feature type="transmembrane region" description="Helical" evidence="1">
    <location>
        <begin position="21"/>
        <end position="42"/>
    </location>
</feature>
<dbReference type="PANTHER" id="PTHR14859">
    <property type="entry name" value="CALCOFLUOR WHITE HYPERSENSITIVE PROTEIN PRECURSOR"/>
    <property type="match status" value="1"/>
</dbReference>
<dbReference type="GO" id="GO:0016020">
    <property type="term" value="C:membrane"/>
    <property type="evidence" value="ECO:0007669"/>
    <property type="project" value="GOC"/>
</dbReference>
<evidence type="ECO:0000256" key="1">
    <source>
        <dbReference type="SAM" id="Phobius"/>
    </source>
</evidence>
<evidence type="ECO:0000313" key="3">
    <source>
        <dbReference type="EMBL" id="MPM00658.1"/>
    </source>
</evidence>
<keyword evidence="1" id="KW-0472">Membrane</keyword>
<reference evidence="3" key="1">
    <citation type="submission" date="2019-08" db="EMBL/GenBank/DDBJ databases">
        <authorList>
            <person name="Kucharzyk K."/>
            <person name="Murdoch R.W."/>
            <person name="Higgins S."/>
            <person name="Loffler F."/>
        </authorList>
    </citation>
    <scope>NUCLEOTIDE SEQUENCE</scope>
</reference>
<dbReference type="AlphaFoldDB" id="A0A644WAX4"/>
<dbReference type="Gene3D" id="3.60.10.10">
    <property type="entry name" value="Endonuclease/exonuclease/phosphatase"/>
    <property type="match status" value="1"/>
</dbReference>
<organism evidence="3">
    <name type="scientific">bioreactor metagenome</name>
    <dbReference type="NCBI Taxonomy" id="1076179"/>
    <lineage>
        <taxon>unclassified sequences</taxon>
        <taxon>metagenomes</taxon>
        <taxon>ecological metagenomes</taxon>
    </lineage>
</organism>
<dbReference type="PANTHER" id="PTHR14859:SF15">
    <property type="entry name" value="ENDONUCLEASE_EXONUCLEASE_PHOSPHATASE DOMAIN-CONTAINING PROTEIN"/>
    <property type="match status" value="1"/>
</dbReference>